<proteinExistence type="predicted"/>
<dbReference type="EMBL" id="GBRH01246111">
    <property type="protein sequence ID" value="JAD51784.1"/>
    <property type="molecule type" value="Transcribed_RNA"/>
</dbReference>
<protein>
    <submittedName>
        <fullName evidence="1">Uncharacterized protein</fullName>
    </submittedName>
</protein>
<dbReference type="AlphaFoldDB" id="A0A0A9AJA7"/>
<sequence>MELLSYKTLNKLGNDLGSEKCIKWGTYLSG</sequence>
<reference evidence="1" key="1">
    <citation type="submission" date="2014-09" db="EMBL/GenBank/DDBJ databases">
        <authorList>
            <person name="Magalhaes I.L.F."/>
            <person name="Oliveira U."/>
            <person name="Santos F.R."/>
            <person name="Vidigal T.H.D.A."/>
            <person name="Brescovit A.D."/>
            <person name="Santos A.J."/>
        </authorList>
    </citation>
    <scope>NUCLEOTIDE SEQUENCE</scope>
    <source>
        <tissue evidence="1">Shoot tissue taken approximately 20 cm above the soil surface</tissue>
    </source>
</reference>
<organism evidence="1">
    <name type="scientific">Arundo donax</name>
    <name type="common">Giant reed</name>
    <name type="synonym">Donax arundinaceus</name>
    <dbReference type="NCBI Taxonomy" id="35708"/>
    <lineage>
        <taxon>Eukaryota</taxon>
        <taxon>Viridiplantae</taxon>
        <taxon>Streptophyta</taxon>
        <taxon>Embryophyta</taxon>
        <taxon>Tracheophyta</taxon>
        <taxon>Spermatophyta</taxon>
        <taxon>Magnoliopsida</taxon>
        <taxon>Liliopsida</taxon>
        <taxon>Poales</taxon>
        <taxon>Poaceae</taxon>
        <taxon>PACMAD clade</taxon>
        <taxon>Arundinoideae</taxon>
        <taxon>Arundineae</taxon>
        <taxon>Arundo</taxon>
    </lineage>
</organism>
<reference evidence="1" key="2">
    <citation type="journal article" date="2015" name="Data Brief">
        <title>Shoot transcriptome of the giant reed, Arundo donax.</title>
        <authorList>
            <person name="Barrero R.A."/>
            <person name="Guerrero F.D."/>
            <person name="Moolhuijzen P."/>
            <person name="Goolsby J.A."/>
            <person name="Tidwell J."/>
            <person name="Bellgard S.E."/>
            <person name="Bellgard M.I."/>
        </authorList>
    </citation>
    <scope>NUCLEOTIDE SEQUENCE</scope>
    <source>
        <tissue evidence="1">Shoot tissue taken approximately 20 cm above the soil surface</tissue>
    </source>
</reference>
<accession>A0A0A9AJA7</accession>
<evidence type="ECO:0000313" key="1">
    <source>
        <dbReference type="EMBL" id="JAD51784.1"/>
    </source>
</evidence>
<name>A0A0A9AJA7_ARUDO</name>